<name>A0A917C1U9_9HYPH</name>
<proteinExistence type="predicted"/>
<comment type="caution">
    <text evidence="3">The sequence shown here is derived from an EMBL/GenBank/DDBJ whole genome shotgun (WGS) entry which is preliminary data.</text>
</comment>
<evidence type="ECO:0000313" key="4">
    <source>
        <dbReference type="Proteomes" id="UP000606044"/>
    </source>
</evidence>
<dbReference type="Gene3D" id="2.40.128.580">
    <property type="entry name" value="GXWXG domain"/>
    <property type="match status" value="1"/>
</dbReference>
<protein>
    <recommendedName>
        <fullName evidence="5">DUF4334 domain-containing protein</fullName>
    </recommendedName>
</protein>
<dbReference type="Pfam" id="PF14231">
    <property type="entry name" value="GXWXG"/>
    <property type="match status" value="1"/>
</dbReference>
<feature type="domain" description="DUF4334" evidence="2">
    <location>
        <begin position="113"/>
        <end position="167"/>
    </location>
</feature>
<evidence type="ECO:0000313" key="3">
    <source>
        <dbReference type="EMBL" id="GGF67723.1"/>
    </source>
</evidence>
<gene>
    <name evidence="3" type="ORF">GCM10007301_29310</name>
</gene>
<dbReference type="Proteomes" id="UP000606044">
    <property type="component" value="Unassembled WGS sequence"/>
</dbReference>
<accession>A0A917C1U9</accession>
<evidence type="ECO:0008006" key="5">
    <source>
        <dbReference type="Google" id="ProtNLM"/>
    </source>
</evidence>
<dbReference type="InterPro" id="IPR025951">
    <property type="entry name" value="GXWXG_dom"/>
</dbReference>
<feature type="domain" description="GXWXG" evidence="1">
    <location>
        <begin position="14"/>
        <end position="68"/>
    </location>
</feature>
<reference evidence="3" key="2">
    <citation type="submission" date="2020-09" db="EMBL/GenBank/DDBJ databases">
        <authorList>
            <person name="Sun Q."/>
            <person name="Sedlacek I."/>
        </authorList>
    </citation>
    <scope>NUCLEOTIDE SEQUENCE</scope>
    <source>
        <strain evidence="3">CCM 7897</strain>
    </source>
</reference>
<dbReference type="AlphaFoldDB" id="A0A917C1U9"/>
<sequence>MPPDGAASRDALAYFDTLPPVSVSDMGGLWRGRELPTGHPLDGILEPAGWFGKRFSDAETVDPLLFGTPDQLVAVNPALVPIGILLRAPFLARNPVALAVFRSLRTFMATSAPKARLRTVRYRGSESAAMIYDDLPIIDHFRRSPDQSVIGAMDLRGTDAPFMFQLTAVAKESERV</sequence>
<keyword evidence="4" id="KW-1185">Reference proteome</keyword>
<organism evidence="3 4">
    <name type="scientific">Azorhizobium oxalatiphilum</name>
    <dbReference type="NCBI Taxonomy" id="980631"/>
    <lineage>
        <taxon>Bacteria</taxon>
        <taxon>Pseudomonadati</taxon>
        <taxon>Pseudomonadota</taxon>
        <taxon>Alphaproteobacteria</taxon>
        <taxon>Hyphomicrobiales</taxon>
        <taxon>Xanthobacteraceae</taxon>
        <taxon>Azorhizobium</taxon>
    </lineage>
</organism>
<dbReference type="InterPro" id="IPR025568">
    <property type="entry name" value="DUF4334"/>
</dbReference>
<dbReference type="EMBL" id="BMCT01000004">
    <property type="protein sequence ID" value="GGF67723.1"/>
    <property type="molecule type" value="Genomic_DNA"/>
</dbReference>
<evidence type="ECO:0000259" key="1">
    <source>
        <dbReference type="Pfam" id="PF14231"/>
    </source>
</evidence>
<evidence type="ECO:0000259" key="2">
    <source>
        <dbReference type="Pfam" id="PF14232"/>
    </source>
</evidence>
<reference evidence="3" key="1">
    <citation type="journal article" date="2014" name="Int. J. Syst. Evol. Microbiol.">
        <title>Complete genome sequence of Corynebacterium casei LMG S-19264T (=DSM 44701T), isolated from a smear-ripened cheese.</title>
        <authorList>
            <consortium name="US DOE Joint Genome Institute (JGI-PGF)"/>
            <person name="Walter F."/>
            <person name="Albersmeier A."/>
            <person name="Kalinowski J."/>
            <person name="Ruckert C."/>
        </authorList>
    </citation>
    <scope>NUCLEOTIDE SEQUENCE</scope>
    <source>
        <strain evidence="3">CCM 7897</strain>
    </source>
</reference>
<dbReference type="Pfam" id="PF14232">
    <property type="entry name" value="DUF4334"/>
    <property type="match status" value="1"/>
</dbReference>